<comment type="caution">
    <text evidence="1">The sequence shown here is derived from an EMBL/GenBank/DDBJ whole genome shotgun (WGS) entry which is preliminary data.</text>
</comment>
<reference evidence="2" key="1">
    <citation type="journal article" date="2023" name="Nat. Plants">
        <title>Single-cell RNA sequencing provides a high-resolution roadmap for understanding the multicellular compartmentation of specialized metabolism.</title>
        <authorList>
            <person name="Sun S."/>
            <person name="Shen X."/>
            <person name="Li Y."/>
            <person name="Li Y."/>
            <person name="Wang S."/>
            <person name="Li R."/>
            <person name="Zhang H."/>
            <person name="Shen G."/>
            <person name="Guo B."/>
            <person name="Wei J."/>
            <person name="Xu J."/>
            <person name="St-Pierre B."/>
            <person name="Chen S."/>
            <person name="Sun C."/>
        </authorList>
    </citation>
    <scope>NUCLEOTIDE SEQUENCE [LARGE SCALE GENOMIC DNA]</scope>
</reference>
<gene>
    <name evidence="1" type="ORF">M9H77_03596</name>
</gene>
<keyword evidence="2" id="KW-1185">Reference proteome</keyword>
<sequence>MDTIHPVKALLFSDAEIAHGAYGPYFIGVVQKAWILPTNRMISHAQLTISTTHIPVQIINMTEHETTITQMVSNEPSMLYTTVTDDDIEIDHSDEEYVASSQSKSDNDAEDTCVKRHQRSAEKLTLLHDGRHKHGIMTTNIFEALNSV</sequence>
<evidence type="ECO:0000313" key="2">
    <source>
        <dbReference type="Proteomes" id="UP001060085"/>
    </source>
</evidence>
<protein>
    <submittedName>
        <fullName evidence="1">Uncharacterized protein</fullName>
    </submittedName>
</protein>
<dbReference type="Proteomes" id="UP001060085">
    <property type="component" value="Linkage Group LG01"/>
</dbReference>
<name>A0ACC0CC37_CATRO</name>
<organism evidence="1 2">
    <name type="scientific">Catharanthus roseus</name>
    <name type="common">Madagascar periwinkle</name>
    <name type="synonym">Vinca rosea</name>
    <dbReference type="NCBI Taxonomy" id="4058"/>
    <lineage>
        <taxon>Eukaryota</taxon>
        <taxon>Viridiplantae</taxon>
        <taxon>Streptophyta</taxon>
        <taxon>Embryophyta</taxon>
        <taxon>Tracheophyta</taxon>
        <taxon>Spermatophyta</taxon>
        <taxon>Magnoliopsida</taxon>
        <taxon>eudicotyledons</taxon>
        <taxon>Gunneridae</taxon>
        <taxon>Pentapetalae</taxon>
        <taxon>asterids</taxon>
        <taxon>lamiids</taxon>
        <taxon>Gentianales</taxon>
        <taxon>Apocynaceae</taxon>
        <taxon>Rauvolfioideae</taxon>
        <taxon>Vinceae</taxon>
        <taxon>Catharanthinae</taxon>
        <taxon>Catharanthus</taxon>
    </lineage>
</organism>
<proteinExistence type="predicted"/>
<accession>A0ACC0CC37</accession>
<dbReference type="EMBL" id="CM044701">
    <property type="protein sequence ID" value="KAI5682368.1"/>
    <property type="molecule type" value="Genomic_DNA"/>
</dbReference>
<evidence type="ECO:0000313" key="1">
    <source>
        <dbReference type="EMBL" id="KAI5682368.1"/>
    </source>
</evidence>